<feature type="site" description="Transition state stabilizer" evidence="7">
    <location>
        <position position="18"/>
    </location>
</feature>
<feature type="binding site" evidence="7">
    <location>
        <position position="111"/>
    </location>
    <ligand>
        <name>substrate</name>
    </ligand>
</feature>
<dbReference type="NCBIfam" id="TIGR01088">
    <property type="entry name" value="aroQ"/>
    <property type="match status" value="1"/>
</dbReference>
<comment type="pathway">
    <text evidence="2 7">Metabolic intermediate biosynthesis; chorismate biosynthesis; chorismate from D-erythrose 4-phosphate and phosphoenolpyruvate: step 3/7.</text>
</comment>
<dbReference type="RefSeq" id="WP_338252857.1">
    <property type="nucleotide sequence ID" value="NZ_BSRI01000002.1"/>
</dbReference>
<feature type="binding site" evidence="7">
    <location>
        <position position="74"/>
    </location>
    <ligand>
        <name>substrate</name>
    </ligand>
</feature>
<comment type="similarity">
    <text evidence="3 7">Belongs to the type-II 3-dehydroquinase family.</text>
</comment>
<dbReference type="PROSITE" id="PS01029">
    <property type="entry name" value="DEHYDROQUINASE_II"/>
    <property type="match status" value="1"/>
</dbReference>
<dbReference type="HAMAP" id="MF_00169">
    <property type="entry name" value="AroQ"/>
    <property type="match status" value="1"/>
</dbReference>
<reference evidence="8 9" key="1">
    <citation type="submission" date="2023-02" db="EMBL/GenBank/DDBJ databases">
        <title>Dictyobacter halimunensis sp. nov., a new member of the class Ktedonobacteria from forest soil in a geothermal area.</title>
        <authorList>
            <person name="Rachmania M.K."/>
            <person name="Ningsih F."/>
            <person name="Sakai Y."/>
            <person name="Yabe S."/>
            <person name="Yokota A."/>
            <person name="Sjamsuridzal W."/>
        </authorList>
    </citation>
    <scope>NUCLEOTIDE SEQUENCE [LARGE SCALE GENOMIC DNA]</scope>
    <source>
        <strain evidence="8 9">S3.2.2.5</strain>
    </source>
</reference>
<comment type="caution">
    <text evidence="8">The sequence shown here is derived from an EMBL/GenBank/DDBJ whole genome shotgun (WGS) entry which is preliminary data.</text>
</comment>
<evidence type="ECO:0000256" key="2">
    <source>
        <dbReference type="ARBA" id="ARBA00004902"/>
    </source>
</evidence>
<gene>
    <name evidence="7 8" type="primary">aroQ</name>
    <name evidence="8" type="ORF">KDH_38780</name>
</gene>
<accession>A0ABQ6FS13</accession>
<evidence type="ECO:0000256" key="7">
    <source>
        <dbReference type="HAMAP-Rule" id="MF_00169"/>
    </source>
</evidence>
<keyword evidence="7" id="KW-0057">Aromatic amino acid biosynthesis</keyword>
<dbReference type="InterPro" id="IPR018509">
    <property type="entry name" value="DHquinase_II_CS"/>
</dbReference>
<feature type="binding site" evidence="7">
    <location>
        <position position="80"/>
    </location>
    <ligand>
        <name>substrate</name>
    </ligand>
</feature>
<comment type="catalytic activity">
    <reaction evidence="1 7">
        <text>3-dehydroquinate = 3-dehydroshikimate + H2O</text>
        <dbReference type="Rhea" id="RHEA:21096"/>
        <dbReference type="ChEBI" id="CHEBI:15377"/>
        <dbReference type="ChEBI" id="CHEBI:16630"/>
        <dbReference type="ChEBI" id="CHEBI:32364"/>
        <dbReference type="EC" id="4.2.1.10"/>
    </reaction>
</comment>
<feature type="active site" description="Proton acceptor" evidence="7">
    <location>
        <position position="23"/>
    </location>
</feature>
<evidence type="ECO:0000256" key="4">
    <source>
        <dbReference type="ARBA" id="ARBA00011193"/>
    </source>
</evidence>
<evidence type="ECO:0000256" key="1">
    <source>
        <dbReference type="ARBA" id="ARBA00001864"/>
    </source>
</evidence>
<evidence type="ECO:0000256" key="6">
    <source>
        <dbReference type="ARBA" id="ARBA00023239"/>
    </source>
</evidence>
<comment type="function">
    <text evidence="7">Catalyzes a trans-dehydration via an enolate intermediate.</text>
</comment>
<evidence type="ECO:0000313" key="8">
    <source>
        <dbReference type="EMBL" id="GLV57040.1"/>
    </source>
</evidence>
<dbReference type="EMBL" id="BSRI01000002">
    <property type="protein sequence ID" value="GLV57040.1"/>
    <property type="molecule type" value="Genomic_DNA"/>
</dbReference>
<protein>
    <recommendedName>
        <fullName evidence="5 7">3-dehydroquinate dehydratase</fullName>
        <shortName evidence="7">3-dehydroquinase</shortName>
        <ecNumber evidence="5 7">4.2.1.10</ecNumber>
    </recommendedName>
    <alternativeName>
        <fullName evidence="7">Type II DHQase</fullName>
    </alternativeName>
</protein>
<keyword evidence="9" id="KW-1185">Reference proteome</keyword>
<dbReference type="PANTHER" id="PTHR21272">
    <property type="entry name" value="CATABOLIC 3-DEHYDROQUINASE"/>
    <property type="match status" value="1"/>
</dbReference>
<evidence type="ECO:0000256" key="5">
    <source>
        <dbReference type="ARBA" id="ARBA00012060"/>
    </source>
</evidence>
<proteinExistence type="inferred from homology"/>
<organism evidence="8 9">
    <name type="scientific">Dictyobacter halimunensis</name>
    <dbReference type="NCBI Taxonomy" id="3026934"/>
    <lineage>
        <taxon>Bacteria</taxon>
        <taxon>Bacillati</taxon>
        <taxon>Chloroflexota</taxon>
        <taxon>Ktedonobacteria</taxon>
        <taxon>Ktedonobacterales</taxon>
        <taxon>Dictyobacteraceae</taxon>
        <taxon>Dictyobacter</taxon>
    </lineage>
</organism>
<dbReference type="Proteomes" id="UP001344906">
    <property type="component" value="Unassembled WGS sequence"/>
</dbReference>
<comment type="subunit">
    <text evidence="4 7">Homododecamer.</text>
</comment>
<dbReference type="EC" id="4.2.1.10" evidence="5 7"/>
<dbReference type="PIRSF" id="PIRSF001399">
    <property type="entry name" value="DHquinase_II"/>
    <property type="match status" value="1"/>
</dbReference>
<dbReference type="CDD" id="cd00466">
    <property type="entry name" value="DHQase_II"/>
    <property type="match status" value="1"/>
</dbReference>
<dbReference type="Pfam" id="PF01220">
    <property type="entry name" value="DHquinase_II"/>
    <property type="match status" value="1"/>
</dbReference>
<dbReference type="NCBIfam" id="NF003805">
    <property type="entry name" value="PRK05395.1-2"/>
    <property type="match status" value="1"/>
</dbReference>
<keyword evidence="6 7" id="KW-0456">Lyase</keyword>
<name>A0ABQ6FS13_9CHLR</name>
<dbReference type="PANTHER" id="PTHR21272:SF3">
    <property type="entry name" value="CATABOLIC 3-DEHYDROQUINASE"/>
    <property type="match status" value="1"/>
</dbReference>
<dbReference type="SUPFAM" id="SSF52304">
    <property type="entry name" value="Type II 3-dehydroquinate dehydratase"/>
    <property type="match status" value="1"/>
</dbReference>
<dbReference type="NCBIfam" id="NF003806">
    <property type="entry name" value="PRK05395.1-3"/>
    <property type="match status" value="1"/>
</dbReference>
<evidence type="ECO:0000256" key="3">
    <source>
        <dbReference type="ARBA" id="ARBA00011037"/>
    </source>
</evidence>
<dbReference type="InterPro" id="IPR036441">
    <property type="entry name" value="DHquinase_II_sf"/>
</dbReference>
<sequence>MQNFLILSGPNLNMLGTREPEIYGTMTLEHIHEAVRQRAAALGVSVACFQSNYEGGLIDYIQQQRAQAAGIVINPGAFTHYSIALRDAIADARLPTIEVHLSNVYAREEFRHHSVIAPVCRGQIAGLGWRGYVIALEALTALVSE</sequence>
<feature type="binding site" evidence="7">
    <location>
        <position position="87"/>
    </location>
    <ligand>
        <name>substrate</name>
    </ligand>
</feature>
<keyword evidence="7" id="KW-0028">Amino-acid biosynthesis</keyword>
<feature type="binding site" evidence="7">
    <location>
        <begin position="101"/>
        <end position="102"/>
    </location>
    <ligand>
        <name>substrate</name>
    </ligand>
</feature>
<evidence type="ECO:0000313" key="9">
    <source>
        <dbReference type="Proteomes" id="UP001344906"/>
    </source>
</evidence>
<dbReference type="Gene3D" id="3.40.50.9100">
    <property type="entry name" value="Dehydroquinase, class II"/>
    <property type="match status" value="1"/>
</dbReference>
<feature type="active site" description="Proton donor" evidence="7">
    <location>
        <position position="100"/>
    </location>
</feature>
<dbReference type="NCBIfam" id="NF003807">
    <property type="entry name" value="PRK05395.1-4"/>
    <property type="match status" value="1"/>
</dbReference>
<dbReference type="InterPro" id="IPR001874">
    <property type="entry name" value="DHquinase_II"/>
</dbReference>